<dbReference type="Proteomes" id="UP000257109">
    <property type="component" value="Unassembled WGS sequence"/>
</dbReference>
<dbReference type="AlphaFoldDB" id="A0A371FLA1"/>
<protein>
    <submittedName>
        <fullName evidence="6">TMV resistance protein N</fullName>
    </submittedName>
</protein>
<evidence type="ECO:0000313" key="7">
    <source>
        <dbReference type="Proteomes" id="UP000257109"/>
    </source>
</evidence>
<dbReference type="SMART" id="SM00255">
    <property type="entry name" value="TIR"/>
    <property type="match status" value="1"/>
</dbReference>
<evidence type="ECO:0000259" key="5">
    <source>
        <dbReference type="PROSITE" id="PS50104"/>
    </source>
</evidence>
<dbReference type="SUPFAM" id="SSF52058">
    <property type="entry name" value="L domain-like"/>
    <property type="match status" value="1"/>
</dbReference>
<dbReference type="InterPro" id="IPR035897">
    <property type="entry name" value="Toll_tir_struct_dom_sf"/>
</dbReference>
<dbReference type="InterPro" id="IPR002182">
    <property type="entry name" value="NB-ARC"/>
</dbReference>
<dbReference type="InterPro" id="IPR044974">
    <property type="entry name" value="Disease_R_plants"/>
</dbReference>
<dbReference type="GO" id="GO:0006952">
    <property type="term" value="P:defense response"/>
    <property type="evidence" value="ECO:0007669"/>
    <property type="project" value="InterPro"/>
</dbReference>
<dbReference type="GO" id="GO:0043531">
    <property type="term" value="F:ADP binding"/>
    <property type="evidence" value="ECO:0007669"/>
    <property type="project" value="InterPro"/>
</dbReference>
<organism evidence="6 7">
    <name type="scientific">Mucuna pruriens</name>
    <name type="common">Velvet bean</name>
    <name type="synonym">Dolichos pruriens</name>
    <dbReference type="NCBI Taxonomy" id="157652"/>
    <lineage>
        <taxon>Eukaryota</taxon>
        <taxon>Viridiplantae</taxon>
        <taxon>Streptophyta</taxon>
        <taxon>Embryophyta</taxon>
        <taxon>Tracheophyta</taxon>
        <taxon>Spermatophyta</taxon>
        <taxon>Magnoliopsida</taxon>
        <taxon>eudicotyledons</taxon>
        <taxon>Gunneridae</taxon>
        <taxon>Pentapetalae</taxon>
        <taxon>rosids</taxon>
        <taxon>fabids</taxon>
        <taxon>Fabales</taxon>
        <taxon>Fabaceae</taxon>
        <taxon>Papilionoideae</taxon>
        <taxon>50 kb inversion clade</taxon>
        <taxon>NPAAA clade</taxon>
        <taxon>indigoferoid/millettioid clade</taxon>
        <taxon>Phaseoleae</taxon>
        <taxon>Mucuna</taxon>
    </lineage>
</organism>
<feature type="domain" description="TIR" evidence="5">
    <location>
        <begin position="82"/>
        <end position="242"/>
    </location>
</feature>
<proteinExistence type="predicted"/>
<sequence>MRSNLHILSNSSFILEKEYEDFEPSPSKKSKAKEISKDHQNTSKSRYQFGKHVQHLEFRMAGQQMISVVASSSNSSYMMSRKKYDVFLSFRGEDTRMNFTSHLYEALKQKKVETFIDYQLVKGDEISPGLIKAIEDSHVSIVILSENYASSKWCLDELSKILECKKKQGQIVIPVFYNIDPSHVRKQTGCYKQAFAKHEGEPKCNKWKDALTDVAKLAGWDSRNRSESELLKDIVGDVLRKLTPIYPNQLKGLVGIEDNYEEVESLLKIGSSEVITLGIWGMGGIGKTTLATAFYAKLSHEFEAACFLVNVRENSNRHGLEALRHKLFSELLENENHCFGAPFLVPHFVMRRLGCKKVFIVLDDVATLEQLEYLIKDYDLLGQGSRVIITTRNKQIFRQVDEVYEVKKLSFDHALQLFCLSAFEEIKPKQGYEDLSRYAISYCKGIPLALKVLGASLRRRSREAWESELRKLQKILNTEILDVLKLSFDALDDSQQDIFLDIACFFNGEKREWVTSLLEACEFFAASGIEVLLDKALITISNFNQIEMHDLIQQMGREIVRQQSIKRPGKRSRLWKPEDVLDVLKYKRGTDAVEGIALDLGKLTGDLNLISNSLAEMTNLRFLIIYDSCRTNRFNVYFANGLKLLSCNLRYFRWDGCYLQSLPSNFCAEQLVELRMPRGKVKKLWDGVQNLVNLKKIDLVGCRDLIEIPDLSNAEQLERVSLRYCESLGELHPSLLSLPKLTYLDLQVCREIESLNVHSKSLCELYLDDCSSLKEFSVTSREMTHLGLSHTAICALPSSIWCNRKLTYLSLKGCKNLDKLLDDRGMRSIISSEHSRCTQQNASNMSFLQAILHNIDNFLSLEELSLNGTNVESLPAYIKNLSLLRSLYLDNCRKLVSLPELPPSLRDLDIDNCRKLVSIPEIPPLVRVVRGFNCISLETNFTQRMVLQHMLQNRIPYIHKQHLNNPNYFEFGHFIFPGNHVTDECGFRTQESSITIPHLPLSHLCGFIYCIIISKGSYEGEVSCSIYQDGKQVGLDNNFIVYENSISDHVLFSYVKMRDLFCDVPFKFEFEYKDEHPQERIKECGVFPVYASESGFKLFGSSNKEIFKSEYITQISDNENEWELLLPPKKRRRTLP</sequence>
<evidence type="ECO:0000256" key="4">
    <source>
        <dbReference type="SAM" id="MobiDB-lite"/>
    </source>
</evidence>
<comment type="caution">
    <text evidence="6">The sequence shown here is derived from an EMBL/GenBank/DDBJ whole genome shotgun (WGS) entry which is preliminary data.</text>
</comment>
<dbReference type="OrthoDB" id="1749092at2759"/>
<dbReference type="SUPFAM" id="SSF52200">
    <property type="entry name" value="Toll/Interleukin receptor TIR domain"/>
    <property type="match status" value="1"/>
</dbReference>
<name>A0A371FLA1_MUCPR</name>
<dbReference type="InterPro" id="IPR027417">
    <property type="entry name" value="P-loop_NTPase"/>
</dbReference>
<dbReference type="PANTHER" id="PTHR11017:SF243">
    <property type="entry name" value="ADP-RIBOSYL CYCLASE_CYCLIC ADP-RIBOSE HYDROLASE"/>
    <property type="match status" value="1"/>
</dbReference>
<feature type="region of interest" description="Disordered" evidence="4">
    <location>
        <begin position="23"/>
        <end position="44"/>
    </location>
</feature>
<dbReference type="PRINTS" id="PR00364">
    <property type="entry name" value="DISEASERSIST"/>
</dbReference>
<keyword evidence="3" id="KW-0520">NAD</keyword>
<dbReference type="Pfam" id="PF00931">
    <property type="entry name" value="NB-ARC"/>
    <property type="match status" value="1"/>
</dbReference>
<dbReference type="EMBL" id="QJKJ01008643">
    <property type="protein sequence ID" value="RDX79086.1"/>
    <property type="molecule type" value="Genomic_DNA"/>
</dbReference>
<feature type="compositionally biased region" description="Basic and acidic residues" evidence="4">
    <location>
        <begin position="32"/>
        <end position="41"/>
    </location>
</feature>
<reference evidence="6" key="1">
    <citation type="submission" date="2018-05" db="EMBL/GenBank/DDBJ databases">
        <title>Draft genome of Mucuna pruriens seed.</title>
        <authorList>
            <person name="Nnadi N.E."/>
            <person name="Vos R."/>
            <person name="Hasami M.H."/>
            <person name="Devisetty U.K."/>
            <person name="Aguiy J.C."/>
        </authorList>
    </citation>
    <scope>NUCLEOTIDE SEQUENCE [LARGE SCALE GENOMIC DNA]</scope>
    <source>
        <strain evidence="6">JCA_2017</strain>
    </source>
</reference>
<accession>A0A371FLA1</accession>
<dbReference type="InterPro" id="IPR011713">
    <property type="entry name" value="Leu-rich_rpt_3"/>
</dbReference>
<dbReference type="Gene3D" id="3.40.50.300">
    <property type="entry name" value="P-loop containing nucleotide triphosphate hydrolases"/>
    <property type="match status" value="1"/>
</dbReference>
<dbReference type="Gene3D" id="3.80.10.10">
    <property type="entry name" value="Ribonuclease Inhibitor"/>
    <property type="match status" value="2"/>
</dbReference>
<keyword evidence="2" id="KW-0677">Repeat</keyword>
<dbReference type="Pfam" id="PF07725">
    <property type="entry name" value="LRR_3"/>
    <property type="match status" value="1"/>
</dbReference>
<dbReference type="InterPro" id="IPR058192">
    <property type="entry name" value="WHD_ROQ1-like"/>
</dbReference>
<dbReference type="PANTHER" id="PTHR11017">
    <property type="entry name" value="LEUCINE-RICH REPEAT-CONTAINING PROTEIN"/>
    <property type="match status" value="1"/>
</dbReference>
<dbReference type="GO" id="GO:0007165">
    <property type="term" value="P:signal transduction"/>
    <property type="evidence" value="ECO:0007669"/>
    <property type="project" value="InterPro"/>
</dbReference>
<dbReference type="Gene3D" id="3.40.50.10140">
    <property type="entry name" value="Toll/interleukin-1 receptor homology (TIR) domain"/>
    <property type="match status" value="1"/>
</dbReference>
<dbReference type="SUPFAM" id="SSF52540">
    <property type="entry name" value="P-loop containing nucleoside triphosphate hydrolases"/>
    <property type="match status" value="1"/>
</dbReference>
<feature type="non-terminal residue" evidence="6">
    <location>
        <position position="1"/>
    </location>
</feature>
<dbReference type="InterPro" id="IPR042197">
    <property type="entry name" value="Apaf_helical"/>
</dbReference>
<dbReference type="Gene3D" id="1.10.8.430">
    <property type="entry name" value="Helical domain of apoptotic protease-activating factors"/>
    <property type="match status" value="1"/>
</dbReference>
<dbReference type="FunFam" id="3.40.50.10140:FF:000007">
    <property type="entry name" value="Disease resistance protein (TIR-NBS-LRR class)"/>
    <property type="match status" value="1"/>
</dbReference>
<evidence type="ECO:0000256" key="1">
    <source>
        <dbReference type="ARBA" id="ARBA00022614"/>
    </source>
</evidence>
<evidence type="ECO:0000313" key="6">
    <source>
        <dbReference type="EMBL" id="RDX79086.1"/>
    </source>
</evidence>
<keyword evidence="7" id="KW-1185">Reference proteome</keyword>
<dbReference type="InterPro" id="IPR000157">
    <property type="entry name" value="TIR_dom"/>
</dbReference>
<dbReference type="InterPro" id="IPR032675">
    <property type="entry name" value="LRR_dom_sf"/>
</dbReference>
<dbReference type="PROSITE" id="PS50104">
    <property type="entry name" value="TIR"/>
    <property type="match status" value="1"/>
</dbReference>
<dbReference type="Pfam" id="PF23282">
    <property type="entry name" value="WHD_ROQ1"/>
    <property type="match status" value="1"/>
</dbReference>
<dbReference type="Pfam" id="PF01582">
    <property type="entry name" value="TIR"/>
    <property type="match status" value="1"/>
</dbReference>
<evidence type="ECO:0000256" key="2">
    <source>
        <dbReference type="ARBA" id="ARBA00022737"/>
    </source>
</evidence>
<evidence type="ECO:0000256" key="3">
    <source>
        <dbReference type="ARBA" id="ARBA00023027"/>
    </source>
</evidence>
<keyword evidence="1" id="KW-0433">Leucine-rich repeat</keyword>
<gene>
    <name evidence="6" type="primary">N</name>
    <name evidence="6" type="ORF">CR513_40530</name>
</gene>